<gene>
    <name evidence="2" type="ORF">DAT39_007646</name>
</gene>
<accession>A0A8J4U990</accession>
<dbReference type="AlphaFoldDB" id="A0A8J4U990"/>
<dbReference type="Proteomes" id="UP000727407">
    <property type="component" value="Unassembled WGS sequence"/>
</dbReference>
<dbReference type="PANTHER" id="PTHR12505">
    <property type="entry name" value="PHD FINGER TRANSCRIPTION FACTOR"/>
    <property type="match status" value="1"/>
</dbReference>
<protein>
    <submittedName>
        <fullName evidence="2">BAH and coiled-coil domain-containing protein 1-like isoform X3</fullName>
    </submittedName>
</protein>
<evidence type="ECO:0000313" key="3">
    <source>
        <dbReference type="Proteomes" id="UP000727407"/>
    </source>
</evidence>
<name>A0A8J4U990_CLAMG</name>
<feature type="region of interest" description="Disordered" evidence="1">
    <location>
        <begin position="93"/>
        <end position="118"/>
    </location>
</feature>
<reference evidence="2" key="1">
    <citation type="submission" date="2020-07" db="EMBL/GenBank/DDBJ databases">
        <title>Clarias magur genome sequencing, assembly and annotation.</title>
        <authorList>
            <person name="Kushwaha B."/>
            <person name="Kumar R."/>
            <person name="Das P."/>
            <person name="Joshi C.G."/>
            <person name="Kumar D."/>
            <person name="Nagpure N.S."/>
            <person name="Pandey M."/>
            <person name="Agarwal S."/>
            <person name="Srivastava S."/>
            <person name="Singh M."/>
            <person name="Sahoo L."/>
            <person name="Jayasankar P."/>
            <person name="Meher P.K."/>
            <person name="Koringa P.G."/>
            <person name="Iquebal M.A."/>
            <person name="Das S.P."/>
            <person name="Bit A."/>
            <person name="Patnaik S."/>
            <person name="Patel N."/>
            <person name="Shah T.M."/>
            <person name="Hinsu A."/>
            <person name="Jena J.K."/>
        </authorList>
    </citation>
    <scope>NUCLEOTIDE SEQUENCE</scope>
    <source>
        <strain evidence="2">CIFAMagur01</strain>
        <tissue evidence="2">Testis</tissue>
    </source>
</reference>
<evidence type="ECO:0000313" key="2">
    <source>
        <dbReference type="EMBL" id="KAF5902648.1"/>
    </source>
</evidence>
<sequence>MESRDFGAPAHLLSERGALVHRAASRITPSGHGSVQHAAAFPPGKYYPSHLPMATHSAVHGIIGGERLSEVCEPLMHMCTKRVPSALESVSVAHPSHNVDQAGQTQRRRAGRATPSSE</sequence>
<dbReference type="EMBL" id="QNUK01000086">
    <property type="protein sequence ID" value="KAF5902648.1"/>
    <property type="molecule type" value="Genomic_DNA"/>
</dbReference>
<proteinExistence type="predicted"/>
<dbReference type="PANTHER" id="PTHR12505:SF25">
    <property type="entry name" value="BAH AND COILED-COIL DOMAIN-CONTAINING PROTEIN 1-LIKE ISOFORM X1"/>
    <property type="match status" value="1"/>
</dbReference>
<dbReference type="InterPro" id="IPR052429">
    <property type="entry name" value="BAH_domain_protein"/>
</dbReference>
<comment type="caution">
    <text evidence="2">The sequence shown here is derived from an EMBL/GenBank/DDBJ whole genome shotgun (WGS) entry which is preliminary data.</text>
</comment>
<organism evidence="2 3">
    <name type="scientific">Clarias magur</name>
    <name type="common">Asian catfish</name>
    <name type="synonym">Macropteronotus magur</name>
    <dbReference type="NCBI Taxonomy" id="1594786"/>
    <lineage>
        <taxon>Eukaryota</taxon>
        <taxon>Metazoa</taxon>
        <taxon>Chordata</taxon>
        <taxon>Craniata</taxon>
        <taxon>Vertebrata</taxon>
        <taxon>Euteleostomi</taxon>
        <taxon>Actinopterygii</taxon>
        <taxon>Neopterygii</taxon>
        <taxon>Teleostei</taxon>
        <taxon>Ostariophysi</taxon>
        <taxon>Siluriformes</taxon>
        <taxon>Clariidae</taxon>
        <taxon>Clarias</taxon>
    </lineage>
</organism>
<dbReference type="OrthoDB" id="8828396at2759"/>
<keyword evidence="3" id="KW-1185">Reference proteome</keyword>
<evidence type="ECO:0000256" key="1">
    <source>
        <dbReference type="SAM" id="MobiDB-lite"/>
    </source>
</evidence>